<dbReference type="RefSeq" id="WP_025070622.1">
    <property type="nucleotide sequence ID" value="NZ_FUXK01000010.1"/>
</dbReference>
<dbReference type="Pfam" id="PF01551">
    <property type="entry name" value="Peptidase_M23"/>
    <property type="match status" value="2"/>
</dbReference>
<dbReference type="InterPro" id="IPR011055">
    <property type="entry name" value="Dup_hybrid_motif"/>
</dbReference>
<dbReference type="eggNOG" id="COG0739">
    <property type="taxonomic scope" value="Bacteria"/>
</dbReference>
<feature type="chain" id="PRO_5010579233" evidence="1">
    <location>
        <begin position="25"/>
        <end position="386"/>
    </location>
</feature>
<reference evidence="3 4" key="1">
    <citation type="submission" date="2017-02" db="EMBL/GenBank/DDBJ databases">
        <authorList>
            <person name="Peterson S.W."/>
        </authorList>
    </citation>
    <scope>NUCLEOTIDE SEQUENCE [LARGE SCALE GENOMIC DNA]</scope>
    <source>
        <strain evidence="3 4">ATCC 43324</strain>
    </source>
</reference>
<feature type="domain" description="M23ase beta-sheet core" evidence="2">
    <location>
        <begin position="258"/>
        <end position="352"/>
    </location>
</feature>
<accession>A0A1T4NK28</accession>
<dbReference type="STRING" id="28136.SAMN02745202_01100"/>
<evidence type="ECO:0000313" key="4">
    <source>
        <dbReference type="Proteomes" id="UP000190065"/>
    </source>
</evidence>
<dbReference type="PANTHER" id="PTHR21666:SF270">
    <property type="entry name" value="MUREIN HYDROLASE ACTIVATOR ENVC"/>
    <property type="match status" value="1"/>
</dbReference>
<evidence type="ECO:0000259" key="2">
    <source>
        <dbReference type="Pfam" id="PF01551"/>
    </source>
</evidence>
<dbReference type="InterPro" id="IPR016047">
    <property type="entry name" value="M23ase_b-sheet_dom"/>
</dbReference>
<protein>
    <submittedName>
        <fullName evidence="3">Peptidase family M23</fullName>
    </submittedName>
</protein>
<organism evidence="3 4">
    <name type="scientific">Segatella oulorum</name>
    <dbReference type="NCBI Taxonomy" id="28136"/>
    <lineage>
        <taxon>Bacteria</taxon>
        <taxon>Pseudomonadati</taxon>
        <taxon>Bacteroidota</taxon>
        <taxon>Bacteroidia</taxon>
        <taxon>Bacteroidales</taxon>
        <taxon>Prevotellaceae</taxon>
        <taxon>Segatella</taxon>
    </lineage>
</organism>
<dbReference type="PANTHER" id="PTHR21666">
    <property type="entry name" value="PEPTIDASE-RELATED"/>
    <property type="match status" value="1"/>
</dbReference>
<evidence type="ECO:0000256" key="1">
    <source>
        <dbReference type="SAM" id="SignalP"/>
    </source>
</evidence>
<dbReference type="AlphaFoldDB" id="A0A1T4NK28"/>
<proteinExistence type="predicted"/>
<name>A0A1T4NK28_9BACT</name>
<dbReference type="CDD" id="cd12797">
    <property type="entry name" value="M23_peptidase"/>
    <property type="match status" value="2"/>
</dbReference>
<dbReference type="SUPFAM" id="SSF51261">
    <property type="entry name" value="Duplicated hybrid motif"/>
    <property type="match status" value="2"/>
</dbReference>
<evidence type="ECO:0000313" key="3">
    <source>
        <dbReference type="EMBL" id="SJZ79475.1"/>
    </source>
</evidence>
<dbReference type="InterPro" id="IPR050570">
    <property type="entry name" value="Cell_wall_metabolism_enzyme"/>
</dbReference>
<dbReference type="Proteomes" id="UP000190065">
    <property type="component" value="Unassembled WGS sequence"/>
</dbReference>
<feature type="domain" description="M23ase beta-sheet core" evidence="2">
    <location>
        <begin position="77"/>
        <end position="174"/>
    </location>
</feature>
<dbReference type="Gene3D" id="2.70.70.10">
    <property type="entry name" value="Glucose Permease (Domain IIA)"/>
    <property type="match status" value="2"/>
</dbReference>
<dbReference type="EMBL" id="FUXK01000010">
    <property type="protein sequence ID" value="SJZ79475.1"/>
    <property type="molecule type" value="Genomic_DNA"/>
</dbReference>
<keyword evidence="1" id="KW-0732">Signal</keyword>
<feature type="signal peptide" evidence="1">
    <location>
        <begin position="1"/>
        <end position="24"/>
    </location>
</feature>
<sequence>MKEKIQVLLSLSFFCMLCLAFMPAKDKFTAAEQQQISIATPGLFARSNAFQINLSDIGKDNFSFPLPVGKATLADDHQTLEIATKEGDVVKAMLNGTVRLAKTMGTNGNTIVIRHDNGLETVYANNAQNLVKVGDKVQAGQSIAIVGTDNTSTKSKKKGLCRFFIMINGGKINPDVVLEIRGHRLRKKTLVCTKNGKYVDVALAETKNKPEKEDKIDEENPFSNRESFKWNLSYLEKEEWAYPLPGSHVISPYGGARHHSGVDIKTIPNDKILAAFDGVVVRSSPFSGYGNCIRIKHKYGFETLYSHQSKNLVKVGDKVKAGQVIGLTGRTGRATTEHLHFELFFQGRRLNPAVIFDHTNKSLQQVTLTLSKNGNVKSTKNYYANK</sequence>
<gene>
    <name evidence="3" type="ORF">SAMN02745202_01100</name>
</gene>
<dbReference type="GO" id="GO:0004222">
    <property type="term" value="F:metalloendopeptidase activity"/>
    <property type="evidence" value="ECO:0007669"/>
    <property type="project" value="TreeGrafter"/>
</dbReference>